<evidence type="ECO:0000313" key="2">
    <source>
        <dbReference type="Proteomes" id="UP001592582"/>
    </source>
</evidence>
<reference evidence="1 2" key="1">
    <citation type="submission" date="2024-09" db="EMBL/GenBank/DDBJ databases">
        <authorList>
            <person name="Lee S.D."/>
        </authorList>
    </citation>
    <scope>NUCLEOTIDE SEQUENCE [LARGE SCALE GENOMIC DNA]</scope>
    <source>
        <strain evidence="1 2">N1-1</strain>
    </source>
</reference>
<comment type="caution">
    <text evidence="1">The sequence shown here is derived from an EMBL/GenBank/DDBJ whole genome shotgun (WGS) entry which is preliminary data.</text>
</comment>
<name>A0ABV6VHB8_9ACTN</name>
<dbReference type="Proteomes" id="UP001592582">
    <property type="component" value="Unassembled WGS sequence"/>
</dbReference>
<dbReference type="EMBL" id="JBHEZX010000014">
    <property type="protein sequence ID" value="MFC1413056.1"/>
    <property type="molecule type" value="Genomic_DNA"/>
</dbReference>
<keyword evidence="2" id="KW-1185">Reference proteome</keyword>
<organism evidence="1 2">
    <name type="scientific">Streptacidiphilus alkalitolerans</name>
    <dbReference type="NCBI Taxonomy" id="3342712"/>
    <lineage>
        <taxon>Bacteria</taxon>
        <taxon>Bacillati</taxon>
        <taxon>Actinomycetota</taxon>
        <taxon>Actinomycetes</taxon>
        <taxon>Kitasatosporales</taxon>
        <taxon>Streptomycetaceae</taxon>
        <taxon>Streptacidiphilus</taxon>
    </lineage>
</organism>
<proteinExistence type="predicted"/>
<sequence length="180" mass="18622">MTTTTAPSGVDQLARYLGCLVALLVTDPTAWAGRPTVDLVLPLAAGLAAWFAATPLTARPVALGFRWRNRLSRHRNTAFAVMCVVLAAFNPPPGWLAACDTALLLTYLLCVDALAAGPPAARLLRRPLVLLCAYGASAVALTAALLPVAPTGPWARLLAALALAGAAAAVIAALTPRRRP</sequence>
<accession>A0ABV6VHB8</accession>
<gene>
    <name evidence="1" type="ORF">ACEZDG_27695</name>
</gene>
<evidence type="ECO:0000313" key="1">
    <source>
        <dbReference type="EMBL" id="MFC1413056.1"/>
    </source>
</evidence>
<protein>
    <submittedName>
        <fullName evidence="1">Uncharacterized protein</fullName>
    </submittedName>
</protein>